<evidence type="ECO:0000313" key="1">
    <source>
        <dbReference type="EMBL" id="KAI9901028.1"/>
    </source>
</evidence>
<organism evidence="1 2">
    <name type="scientific">Trichothecium roseum</name>
    <dbReference type="NCBI Taxonomy" id="47278"/>
    <lineage>
        <taxon>Eukaryota</taxon>
        <taxon>Fungi</taxon>
        <taxon>Dikarya</taxon>
        <taxon>Ascomycota</taxon>
        <taxon>Pezizomycotina</taxon>
        <taxon>Sordariomycetes</taxon>
        <taxon>Hypocreomycetidae</taxon>
        <taxon>Hypocreales</taxon>
        <taxon>Hypocreales incertae sedis</taxon>
        <taxon>Trichothecium</taxon>
    </lineage>
</organism>
<comment type="caution">
    <text evidence="1">The sequence shown here is derived from an EMBL/GenBank/DDBJ whole genome shotgun (WGS) entry which is preliminary data.</text>
</comment>
<sequence>MKYSLLSFLSLAIGGIAAPLTGRAAPLTVEAEDGTLAGPSVLTELTGFTGTGYVGPFEQGTDKVTLSIDSDAATLYDVVIRYAGIYGSKTASLVVNHGASSDVSLAETTSWEDVSAGQVLLDAGSNTVDIVGNWGWFLIDSITLTPSEPRPPHNINAALTNPNADAGAVKLYDYLRSIYGKNILSGQQEVTWSDWVAEQTGKTPAIVGLDFMDYSPSRVEHGTSATTVEDAIAHAGKGGIVSFVWHWNAPTGLYDTEEHPWYSGFYTDATDFNIAATLADPAGANYTLIIRDIDAIAVQLKRLQDANVPVLFRPLHEAEGKWFWWGAQGPEACIELWNLLHDRLTNHHGINNLIWIWNSIAADWYPGAETIDVLAADVYATGNGPMSTQYNQLISLGNDQKLIAASEVGSAPLPDLLVTYEAHWLWFCVWGDSFINNPDYNSAENLKTIYNHDYVLTLDEIQGWNA</sequence>
<accession>A0ACC0V3R9</accession>
<dbReference type="Proteomes" id="UP001163324">
    <property type="component" value="Chromosome 3"/>
</dbReference>
<protein>
    <submittedName>
        <fullName evidence="1">Uncharacterized protein</fullName>
    </submittedName>
</protein>
<reference evidence="1" key="1">
    <citation type="submission" date="2022-10" db="EMBL/GenBank/DDBJ databases">
        <title>Complete Genome of Trichothecium roseum strain YXFP-22015, a Plant Pathogen Isolated from Citrus.</title>
        <authorList>
            <person name="Wang Y."/>
            <person name="Zhu L."/>
        </authorList>
    </citation>
    <scope>NUCLEOTIDE SEQUENCE</scope>
    <source>
        <strain evidence="1">YXFP-22015</strain>
    </source>
</reference>
<name>A0ACC0V3R9_9HYPO</name>
<keyword evidence="2" id="KW-1185">Reference proteome</keyword>
<evidence type="ECO:0000313" key="2">
    <source>
        <dbReference type="Proteomes" id="UP001163324"/>
    </source>
</evidence>
<dbReference type="EMBL" id="CM047942">
    <property type="protein sequence ID" value="KAI9901028.1"/>
    <property type="molecule type" value="Genomic_DNA"/>
</dbReference>
<proteinExistence type="predicted"/>
<gene>
    <name evidence="1" type="ORF">N3K66_002845</name>
</gene>